<name>A0A806KRQ8_9BACT</name>
<dbReference type="AlphaFoldDB" id="A0A806KRQ8"/>
<reference evidence="2" key="1">
    <citation type="submission" date="2012-03" db="EMBL/GenBank/DDBJ databases">
        <title>Functional metagenomics reveals considerable lignocellulase gene clusters in the gut microbiome of a wood-feeding higher termite.</title>
        <authorList>
            <person name="Liu N."/>
        </authorList>
    </citation>
    <scope>NUCLEOTIDE SEQUENCE</scope>
</reference>
<evidence type="ECO:0000259" key="1">
    <source>
        <dbReference type="PROSITE" id="PS50943"/>
    </source>
</evidence>
<sequence>MLEIKGKFPSSEMVHKLASALEIDPTELFYKEIDPETMAKNAQRMALGLVGNSVTQFITDFIAERIKKLDEKTGEKNTS</sequence>
<feature type="domain" description="HTH cro/C1-type" evidence="1">
    <location>
        <begin position="9"/>
        <end position="28"/>
    </location>
</feature>
<dbReference type="PROSITE" id="PS50943">
    <property type="entry name" value="HTH_CROC1"/>
    <property type="match status" value="1"/>
</dbReference>
<proteinExistence type="predicted"/>
<accession>A0A806KRQ8</accession>
<evidence type="ECO:0000313" key="2">
    <source>
        <dbReference type="EMBL" id="AGS53799.1"/>
    </source>
</evidence>
<protein>
    <recommendedName>
        <fullName evidence="1">HTH cro/C1-type domain-containing protein</fullName>
    </recommendedName>
</protein>
<organism evidence="2">
    <name type="scientific">uncultured bacterium contig00039</name>
    <dbReference type="NCBI Taxonomy" id="1181527"/>
    <lineage>
        <taxon>Bacteria</taxon>
        <taxon>environmental samples</taxon>
    </lineage>
</organism>
<dbReference type="InterPro" id="IPR001387">
    <property type="entry name" value="Cro/C1-type_HTH"/>
</dbReference>
<dbReference type="EMBL" id="JQ844252">
    <property type="protein sequence ID" value="AGS53799.1"/>
    <property type="molecule type" value="Genomic_DNA"/>
</dbReference>